<comment type="caution">
    <text evidence="1">The sequence shown here is derived from an EMBL/GenBank/DDBJ whole genome shotgun (WGS) entry which is preliminary data.</text>
</comment>
<gene>
    <name evidence="1" type="ORF">V1477_008569</name>
</gene>
<dbReference type="EMBL" id="JAYRBN010000056">
    <property type="protein sequence ID" value="KAL2743080.1"/>
    <property type="molecule type" value="Genomic_DNA"/>
</dbReference>
<accession>A0ABD2CE58</accession>
<evidence type="ECO:0000313" key="1">
    <source>
        <dbReference type="EMBL" id="KAL2743080.1"/>
    </source>
</evidence>
<reference evidence="1 2" key="1">
    <citation type="journal article" date="2024" name="Ann. Entomol. Soc. Am.">
        <title>Genomic analyses of the southern and eastern yellowjacket wasps (Hymenoptera: Vespidae) reveal evolutionary signatures of social life.</title>
        <authorList>
            <person name="Catto M.A."/>
            <person name="Caine P.B."/>
            <person name="Orr S.E."/>
            <person name="Hunt B.G."/>
            <person name="Goodisman M.A.D."/>
        </authorList>
    </citation>
    <scope>NUCLEOTIDE SEQUENCE [LARGE SCALE GENOMIC DNA]</scope>
    <source>
        <strain evidence="1">232</strain>
        <tissue evidence="1">Head and thorax</tissue>
    </source>
</reference>
<organism evidence="1 2">
    <name type="scientific">Vespula maculifrons</name>
    <name type="common">Eastern yellow jacket</name>
    <name type="synonym">Wasp</name>
    <dbReference type="NCBI Taxonomy" id="7453"/>
    <lineage>
        <taxon>Eukaryota</taxon>
        <taxon>Metazoa</taxon>
        <taxon>Ecdysozoa</taxon>
        <taxon>Arthropoda</taxon>
        <taxon>Hexapoda</taxon>
        <taxon>Insecta</taxon>
        <taxon>Pterygota</taxon>
        <taxon>Neoptera</taxon>
        <taxon>Endopterygota</taxon>
        <taxon>Hymenoptera</taxon>
        <taxon>Apocrita</taxon>
        <taxon>Aculeata</taxon>
        <taxon>Vespoidea</taxon>
        <taxon>Vespidae</taxon>
        <taxon>Vespinae</taxon>
        <taxon>Vespula</taxon>
    </lineage>
</organism>
<dbReference type="Proteomes" id="UP001607303">
    <property type="component" value="Unassembled WGS sequence"/>
</dbReference>
<proteinExistence type="predicted"/>
<protein>
    <submittedName>
        <fullName evidence="1">Protein fem-1 CG6966-like isoform X1</fullName>
    </submittedName>
</protein>
<name>A0ABD2CE58_VESMC</name>
<dbReference type="AlphaFoldDB" id="A0ABD2CE58"/>
<evidence type="ECO:0000313" key="2">
    <source>
        <dbReference type="Proteomes" id="UP001607303"/>
    </source>
</evidence>
<keyword evidence="2" id="KW-1185">Reference proteome</keyword>
<sequence>MLFVETIKTRRERKQERHGSKRKERVRNIQLGKKAFVQEEVEEEEEEEKKSVLEKIMIDHYTVRRHDKKMDFALIVYNAARDGSLHRLRIPTSFQGHNSIGKEGKEKKIIASMVLLINLCNERFEILDFGHEF</sequence>